<keyword evidence="2" id="KW-1185">Reference proteome</keyword>
<dbReference type="GeneID" id="62682384"/>
<organism evidence="1 2">
    <name type="scientific">Salmonella phage SAP012</name>
    <dbReference type="NCBI Taxonomy" id="2742114"/>
    <lineage>
        <taxon>Viruses</taxon>
        <taxon>Duplodnaviria</taxon>
        <taxon>Heunggongvirae</taxon>
        <taxon>Uroviricota</taxon>
        <taxon>Caudoviricetes</taxon>
        <taxon>Casjensviridae</taxon>
        <taxon>Zhonglingvirus</taxon>
        <taxon>Zhonglingvirus SAP012</taxon>
    </lineage>
</organism>
<evidence type="ECO:0000313" key="2">
    <source>
        <dbReference type="Proteomes" id="UP000505247"/>
    </source>
</evidence>
<dbReference type="RefSeq" id="YP_009999752.1">
    <property type="nucleotide sequence ID" value="NC_053008.1"/>
</dbReference>
<dbReference type="KEGG" id="vg:62682384"/>
<accession>A0A6J4EG95</accession>
<sequence>MSIEKTVAGIKLKYRSKMKDDWPMVEDTVHFEDKLNGQRYCGIALDWVRTGPREEDIYWRVQLPDGTIVHCEYCEVKQVDRTDDNAEYVRLYNNGSIE</sequence>
<dbReference type="Proteomes" id="UP000505247">
    <property type="component" value="Segment"/>
</dbReference>
<evidence type="ECO:0000313" key="1">
    <source>
        <dbReference type="EMBL" id="BCG45195.1"/>
    </source>
</evidence>
<proteinExistence type="predicted"/>
<protein>
    <submittedName>
        <fullName evidence="1">Uncharacterized protein</fullName>
    </submittedName>
</protein>
<name>A0A6J4EG95_9CAUD</name>
<dbReference type="EMBL" id="LC553736">
    <property type="protein sequence ID" value="BCG45195.1"/>
    <property type="molecule type" value="Genomic_DNA"/>
</dbReference>
<reference evidence="1 2" key="1">
    <citation type="submission" date="2020-06" db="EMBL/GenBank/DDBJ databases">
        <title>Complete Genome Sequence of Salmonella phage SAP012.</title>
        <authorList>
            <person name="Shahin K."/>
            <person name="Soleimani-Delfan A."/>
            <person name="Barazandeh M."/>
            <person name="Komijani Majid."/>
            <person name="Bao H."/>
            <person name="Zhang L."/>
            <person name="Wang R."/>
        </authorList>
    </citation>
    <scope>NUCLEOTIDE SEQUENCE [LARGE SCALE GENOMIC DNA]</scope>
</reference>